<organism evidence="2 3">
    <name type="scientific">Mycolicibacterium anyangense</name>
    <dbReference type="NCBI Taxonomy" id="1431246"/>
    <lineage>
        <taxon>Bacteria</taxon>
        <taxon>Bacillati</taxon>
        <taxon>Actinomycetota</taxon>
        <taxon>Actinomycetes</taxon>
        <taxon>Mycobacteriales</taxon>
        <taxon>Mycobacteriaceae</taxon>
        <taxon>Mycolicibacterium</taxon>
    </lineage>
</organism>
<protein>
    <submittedName>
        <fullName evidence="2">Anti-sigma factor antagonist</fullName>
    </submittedName>
</protein>
<dbReference type="CDD" id="cd07043">
    <property type="entry name" value="STAS_anti-anti-sigma_factors"/>
    <property type="match status" value="1"/>
</dbReference>
<feature type="domain" description="STAS" evidence="1">
    <location>
        <begin position="18"/>
        <end position="104"/>
    </location>
</feature>
<dbReference type="AlphaFoldDB" id="A0A6N4W7E7"/>
<evidence type="ECO:0000313" key="3">
    <source>
        <dbReference type="Proteomes" id="UP000467249"/>
    </source>
</evidence>
<dbReference type="PROSITE" id="PS50801">
    <property type="entry name" value="STAS"/>
    <property type="match status" value="1"/>
</dbReference>
<dbReference type="RefSeq" id="WP_163803565.1">
    <property type="nucleotide sequence ID" value="NZ_AP022620.1"/>
</dbReference>
<dbReference type="Pfam" id="PF01740">
    <property type="entry name" value="STAS"/>
    <property type="match status" value="1"/>
</dbReference>
<evidence type="ECO:0000259" key="1">
    <source>
        <dbReference type="PROSITE" id="PS50801"/>
    </source>
</evidence>
<dbReference type="SUPFAM" id="SSF52091">
    <property type="entry name" value="SpoIIaa-like"/>
    <property type="match status" value="1"/>
</dbReference>
<dbReference type="Gene3D" id="3.30.750.24">
    <property type="entry name" value="STAS domain"/>
    <property type="match status" value="1"/>
</dbReference>
<dbReference type="InterPro" id="IPR002645">
    <property type="entry name" value="STAS_dom"/>
</dbReference>
<proteinExistence type="predicted"/>
<accession>A0A6N4W7E7</accession>
<sequence>MTSFTSRYGNPAVDYKGAHVRAHFRHVATVAAISGRIDASNVDHLTNSVARFVLADQPFILDLSGVESFSPQALRLLFALDDRCSAVGVDWAVVASEAVKRRLRIRNNDVLFPVVGSLAEAEHEFDDAILNRRRFLLPLLSKTA</sequence>
<keyword evidence="3" id="KW-1185">Reference proteome</keyword>
<dbReference type="EMBL" id="AP022620">
    <property type="protein sequence ID" value="BBZ76047.1"/>
    <property type="molecule type" value="Genomic_DNA"/>
</dbReference>
<dbReference type="InterPro" id="IPR036513">
    <property type="entry name" value="STAS_dom_sf"/>
</dbReference>
<name>A0A6N4W7E7_9MYCO</name>
<dbReference type="Proteomes" id="UP000467249">
    <property type="component" value="Chromosome"/>
</dbReference>
<dbReference type="KEGG" id="many:MANY_13840"/>
<evidence type="ECO:0000313" key="2">
    <source>
        <dbReference type="EMBL" id="BBZ76047.1"/>
    </source>
</evidence>
<gene>
    <name evidence="2" type="ORF">MANY_13840</name>
</gene>
<reference evidence="2 3" key="1">
    <citation type="journal article" date="2019" name="Emerg. Microbes Infect.">
        <title>Comprehensive subspecies identification of 175 nontuberculous mycobacteria species based on 7547 genomic profiles.</title>
        <authorList>
            <person name="Matsumoto Y."/>
            <person name="Kinjo T."/>
            <person name="Motooka D."/>
            <person name="Nabeya D."/>
            <person name="Jung N."/>
            <person name="Uechi K."/>
            <person name="Horii T."/>
            <person name="Iida T."/>
            <person name="Fujita J."/>
            <person name="Nakamura S."/>
        </authorList>
    </citation>
    <scope>NUCLEOTIDE SEQUENCE [LARGE SCALE GENOMIC DNA]</scope>
    <source>
        <strain evidence="2 3">JCM 30275</strain>
    </source>
</reference>